<feature type="transmembrane region" description="Helical" evidence="1">
    <location>
        <begin position="351"/>
        <end position="374"/>
    </location>
</feature>
<comment type="caution">
    <text evidence="2">The sequence shown here is derived from an EMBL/GenBank/DDBJ whole genome shotgun (WGS) entry which is preliminary data.</text>
</comment>
<evidence type="ECO:0000313" key="3">
    <source>
        <dbReference type="Proteomes" id="UP000572540"/>
    </source>
</evidence>
<dbReference type="AlphaFoldDB" id="A0A7Y9WD13"/>
<gene>
    <name evidence="2" type="ORF">GGD41_005808</name>
</gene>
<keyword evidence="1" id="KW-0472">Membrane</keyword>
<accession>A0A7Y9WD13</accession>
<protein>
    <submittedName>
        <fullName evidence="2">O-antigen/teichoic acid export membrane protein</fullName>
    </submittedName>
</protein>
<reference evidence="2 3" key="1">
    <citation type="submission" date="2020-07" db="EMBL/GenBank/DDBJ databases">
        <title>Exploring microbial biodiversity for novel pathways involved in the catabolism of aromatic compounds derived from lignin.</title>
        <authorList>
            <person name="Elkins J."/>
        </authorList>
    </citation>
    <scope>NUCLEOTIDE SEQUENCE [LARGE SCALE GENOMIC DNA]</scope>
    <source>
        <strain evidence="2 3">H2C3B</strain>
    </source>
</reference>
<feature type="transmembrane region" description="Helical" evidence="1">
    <location>
        <begin position="124"/>
        <end position="145"/>
    </location>
</feature>
<keyword evidence="1" id="KW-0812">Transmembrane</keyword>
<feature type="transmembrane region" description="Helical" evidence="1">
    <location>
        <begin position="217"/>
        <end position="238"/>
    </location>
</feature>
<sequence length="395" mass="43141">MRYLSVLASNVFINVPTVLLVLMYSHLGTFQDSARLGTALAYAAPLYLLFSMQHGVAILAGRRAWGEATALRVKLAPLYLLIAVVVSVVYNEYLILVVGLYRLGDLLYEPYFSEKIRTMDYRGLFASSGGRLLVFLLSLLAVYLLKLELMQAVMLLAFANIAITIWSCGFSWTAGIRNAIATRTDFLMGGGACLASLSVNVPRYFLGRADTGDLAAYSNLLTIVMAATLVFVSFNNLYFAKCARAGETGVFHFFTRSLGFGAIAAAMLWIFVVHDFEVAKILVGIALGKRYVAYAGLVYLFWLFYWLLYLQNVANCVLIYVGAGRIILLSNVLLLALLAIGFLAVLGNASALSAVVVVNISMAIFLVVAVYLTFTRLRGVAGLRGVSEMPKDRPA</sequence>
<proteinExistence type="predicted"/>
<feature type="transmembrane region" description="Helical" evidence="1">
    <location>
        <begin position="291"/>
        <end position="310"/>
    </location>
</feature>
<evidence type="ECO:0000256" key="1">
    <source>
        <dbReference type="SAM" id="Phobius"/>
    </source>
</evidence>
<dbReference type="RefSeq" id="WP_179706541.1">
    <property type="nucleotide sequence ID" value="NZ_JACCAU010000001.1"/>
</dbReference>
<keyword evidence="1" id="KW-1133">Transmembrane helix</keyword>
<name>A0A7Y9WD13_9BURK</name>
<evidence type="ECO:0000313" key="2">
    <source>
        <dbReference type="EMBL" id="NYH18580.1"/>
    </source>
</evidence>
<organism evidence="2 3">
    <name type="scientific">Paraburkholderia bryophila</name>
    <dbReference type="NCBI Taxonomy" id="420952"/>
    <lineage>
        <taxon>Bacteria</taxon>
        <taxon>Pseudomonadati</taxon>
        <taxon>Pseudomonadota</taxon>
        <taxon>Betaproteobacteria</taxon>
        <taxon>Burkholderiales</taxon>
        <taxon>Burkholderiaceae</taxon>
        <taxon>Paraburkholderia</taxon>
    </lineage>
</organism>
<dbReference type="EMBL" id="JACCAU010000001">
    <property type="protein sequence ID" value="NYH18580.1"/>
    <property type="molecule type" value="Genomic_DNA"/>
</dbReference>
<feature type="transmembrane region" description="Helical" evidence="1">
    <location>
        <begin position="151"/>
        <end position="174"/>
    </location>
</feature>
<dbReference type="Proteomes" id="UP000572540">
    <property type="component" value="Unassembled WGS sequence"/>
</dbReference>
<feature type="transmembrane region" description="Helical" evidence="1">
    <location>
        <begin position="250"/>
        <end position="271"/>
    </location>
</feature>
<feature type="transmembrane region" description="Helical" evidence="1">
    <location>
        <begin position="317"/>
        <end position="345"/>
    </location>
</feature>
<feature type="transmembrane region" description="Helical" evidence="1">
    <location>
        <begin position="79"/>
        <end position="103"/>
    </location>
</feature>
<feature type="transmembrane region" description="Helical" evidence="1">
    <location>
        <begin position="39"/>
        <end position="59"/>
    </location>
</feature>
<feature type="transmembrane region" description="Helical" evidence="1">
    <location>
        <begin position="6"/>
        <end position="27"/>
    </location>
</feature>